<proteinExistence type="predicted"/>
<accession>A0A6C0J8C0</accession>
<dbReference type="AlphaFoldDB" id="A0A6C0J8C0"/>
<sequence>MGQTISSPTPFRSTRVDAGWWVNKLYVNGETMGKLNGGNKYPTFACPIGVKRVDYKYGSYTNDPLGSIKFTCDDNTESPQQGSARGIGNITTKSFTCPSGTYLNKITSSAIYGQNINGKLTFGCEVPPYVAPVPVYVPPPLPVYVPPPTPPEPVYVPPPPPEPVYVPPPPPEPVYIPPPPRPEPVYEPTTAALTKKNTNANVVVLNTPPNSNESVLNQSAILKNNQLISNVNDPQEVPVPEEKDNTMLYVGLGVGGGIVTLAIIGFMVWKVFFKH</sequence>
<reference evidence="2" key="1">
    <citation type="journal article" date="2020" name="Nature">
        <title>Giant virus diversity and host interactions through global metagenomics.</title>
        <authorList>
            <person name="Schulz F."/>
            <person name="Roux S."/>
            <person name="Paez-Espino D."/>
            <person name="Jungbluth S."/>
            <person name="Walsh D.A."/>
            <person name="Denef V.J."/>
            <person name="McMahon K.D."/>
            <person name="Konstantinidis K.T."/>
            <person name="Eloe-Fadrosh E.A."/>
            <person name="Kyrpides N.C."/>
            <person name="Woyke T."/>
        </authorList>
    </citation>
    <scope>NUCLEOTIDE SEQUENCE</scope>
    <source>
        <strain evidence="2">GVMAG-M-3300025880-56</strain>
    </source>
</reference>
<keyword evidence="1" id="KW-0812">Transmembrane</keyword>
<evidence type="ECO:0000256" key="1">
    <source>
        <dbReference type="SAM" id="Phobius"/>
    </source>
</evidence>
<keyword evidence="1" id="KW-1133">Transmembrane helix</keyword>
<protein>
    <submittedName>
        <fullName evidence="2">Uncharacterized protein</fullName>
    </submittedName>
</protein>
<organism evidence="2">
    <name type="scientific">viral metagenome</name>
    <dbReference type="NCBI Taxonomy" id="1070528"/>
    <lineage>
        <taxon>unclassified sequences</taxon>
        <taxon>metagenomes</taxon>
        <taxon>organismal metagenomes</taxon>
    </lineage>
</organism>
<name>A0A6C0J8C0_9ZZZZ</name>
<evidence type="ECO:0000313" key="2">
    <source>
        <dbReference type="EMBL" id="QHU02005.1"/>
    </source>
</evidence>
<feature type="transmembrane region" description="Helical" evidence="1">
    <location>
        <begin position="247"/>
        <end position="269"/>
    </location>
</feature>
<dbReference type="EMBL" id="MN740351">
    <property type="protein sequence ID" value="QHU02005.1"/>
    <property type="molecule type" value="Genomic_DNA"/>
</dbReference>
<keyword evidence="1" id="KW-0472">Membrane</keyword>